<keyword evidence="1" id="KW-0238">DNA-binding</keyword>
<dbReference type="InterPro" id="IPR058532">
    <property type="entry name" value="YjbR/MT2646/Rv2570-like"/>
</dbReference>
<keyword evidence="2" id="KW-1185">Reference proteome</keyword>
<sequence length="124" mass="13671">MTMTLDEYNGFCASLPHTTHVVQWGGAHVWKVGGKVFAIGGWSDGAGLAVSFKVSEMAFDILKEQPGLRPAPYLASRGMKWIQRQTGETMDDRGLRDYIGESHRLIAVKLPKATRQLLGLPSRT</sequence>
<protein>
    <submittedName>
        <fullName evidence="1">DNA-binding protein (MmcQ/YjbR family)</fullName>
    </submittedName>
</protein>
<gene>
    <name evidence="1" type="ORF">GGQ99_001989</name>
</gene>
<dbReference type="InterPro" id="IPR038056">
    <property type="entry name" value="YjbR-like_sf"/>
</dbReference>
<organism evidence="1 2">
    <name type="scientific">Aminobacter niigataensis</name>
    <dbReference type="NCBI Taxonomy" id="83265"/>
    <lineage>
        <taxon>Bacteria</taxon>
        <taxon>Pseudomonadati</taxon>
        <taxon>Pseudomonadota</taxon>
        <taxon>Alphaproteobacteria</taxon>
        <taxon>Hyphomicrobiales</taxon>
        <taxon>Phyllobacteriaceae</taxon>
        <taxon>Aminobacter</taxon>
    </lineage>
</organism>
<proteinExistence type="predicted"/>
<dbReference type="Gene3D" id="3.90.1150.30">
    <property type="match status" value="1"/>
</dbReference>
<dbReference type="Pfam" id="PF04237">
    <property type="entry name" value="YjbR"/>
    <property type="match status" value="1"/>
</dbReference>
<accession>A0ABR6L201</accession>
<reference evidence="1 2" key="1">
    <citation type="submission" date="2020-08" db="EMBL/GenBank/DDBJ databases">
        <title>Genomic Encyclopedia of Type Strains, Phase IV (KMG-IV): sequencing the most valuable type-strain genomes for metagenomic binning, comparative biology and taxonomic classification.</title>
        <authorList>
            <person name="Goeker M."/>
        </authorList>
    </citation>
    <scope>NUCLEOTIDE SEQUENCE [LARGE SCALE GENOMIC DNA]</scope>
    <source>
        <strain evidence="1 2">DSM 7050</strain>
    </source>
</reference>
<dbReference type="InterPro" id="IPR007351">
    <property type="entry name" value="YjbR"/>
</dbReference>
<dbReference type="SUPFAM" id="SSF142906">
    <property type="entry name" value="YjbR-like"/>
    <property type="match status" value="1"/>
</dbReference>
<dbReference type="PANTHER" id="PTHR35145:SF1">
    <property type="entry name" value="CYTOPLASMIC PROTEIN"/>
    <property type="match status" value="1"/>
</dbReference>
<evidence type="ECO:0000313" key="1">
    <source>
        <dbReference type="EMBL" id="MBB4650234.1"/>
    </source>
</evidence>
<dbReference type="GO" id="GO:0003677">
    <property type="term" value="F:DNA binding"/>
    <property type="evidence" value="ECO:0007669"/>
    <property type="project" value="UniProtKB-KW"/>
</dbReference>
<dbReference type="Proteomes" id="UP000539538">
    <property type="component" value="Unassembled WGS sequence"/>
</dbReference>
<name>A0ABR6L201_9HYPH</name>
<dbReference type="EMBL" id="JACHOT010000002">
    <property type="protein sequence ID" value="MBB4650234.1"/>
    <property type="molecule type" value="Genomic_DNA"/>
</dbReference>
<evidence type="ECO:0000313" key="2">
    <source>
        <dbReference type="Proteomes" id="UP000539538"/>
    </source>
</evidence>
<comment type="caution">
    <text evidence="1">The sequence shown here is derived from an EMBL/GenBank/DDBJ whole genome shotgun (WGS) entry which is preliminary data.</text>
</comment>
<dbReference type="PANTHER" id="PTHR35145">
    <property type="entry name" value="CYTOPLASMIC PROTEIN-RELATED"/>
    <property type="match status" value="1"/>
</dbReference>